<comment type="catalytic activity">
    <reaction evidence="1">
        <text>ATP + protein L-histidine = ADP + protein N-phospho-L-histidine.</text>
        <dbReference type="EC" id="2.7.13.3"/>
    </reaction>
</comment>
<evidence type="ECO:0000313" key="15">
    <source>
        <dbReference type="Proteomes" id="UP000824083"/>
    </source>
</evidence>
<evidence type="ECO:0000256" key="1">
    <source>
        <dbReference type="ARBA" id="ARBA00000085"/>
    </source>
</evidence>
<dbReference type="PANTHER" id="PTHR45436">
    <property type="entry name" value="SENSOR HISTIDINE KINASE YKOH"/>
    <property type="match status" value="1"/>
</dbReference>
<evidence type="ECO:0000256" key="3">
    <source>
        <dbReference type="ARBA" id="ARBA00012438"/>
    </source>
</evidence>
<dbReference type="Gene3D" id="3.30.565.10">
    <property type="entry name" value="Histidine kinase-like ATPase, C-terminal domain"/>
    <property type="match status" value="1"/>
</dbReference>
<dbReference type="CDD" id="cd00082">
    <property type="entry name" value="HisKA"/>
    <property type="match status" value="1"/>
</dbReference>
<evidence type="ECO:0000259" key="13">
    <source>
        <dbReference type="PROSITE" id="PS50885"/>
    </source>
</evidence>
<dbReference type="SUPFAM" id="SSF55874">
    <property type="entry name" value="ATPase domain of HSP90 chaperone/DNA topoisomerase II/histidine kinase"/>
    <property type="match status" value="1"/>
</dbReference>
<dbReference type="InterPro" id="IPR003594">
    <property type="entry name" value="HATPase_dom"/>
</dbReference>
<evidence type="ECO:0000256" key="10">
    <source>
        <dbReference type="ARBA" id="ARBA00023136"/>
    </source>
</evidence>
<dbReference type="GO" id="GO:0000155">
    <property type="term" value="F:phosphorelay sensor kinase activity"/>
    <property type="evidence" value="ECO:0007669"/>
    <property type="project" value="InterPro"/>
</dbReference>
<dbReference type="GO" id="GO:0005886">
    <property type="term" value="C:plasma membrane"/>
    <property type="evidence" value="ECO:0007669"/>
    <property type="project" value="TreeGrafter"/>
</dbReference>
<keyword evidence="10 11" id="KW-0472">Membrane</keyword>
<dbReference type="Gene3D" id="6.10.340.10">
    <property type="match status" value="1"/>
</dbReference>
<evidence type="ECO:0000256" key="5">
    <source>
        <dbReference type="ARBA" id="ARBA00022679"/>
    </source>
</evidence>
<evidence type="ECO:0000256" key="9">
    <source>
        <dbReference type="ARBA" id="ARBA00023012"/>
    </source>
</evidence>
<dbReference type="InterPro" id="IPR003661">
    <property type="entry name" value="HisK_dim/P_dom"/>
</dbReference>
<reference evidence="14" key="1">
    <citation type="submission" date="2020-10" db="EMBL/GenBank/DDBJ databases">
        <authorList>
            <person name="Gilroy R."/>
        </authorList>
    </citation>
    <scope>NUCLEOTIDE SEQUENCE</scope>
    <source>
        <strain evidence="14">7463</strain>
    </source>
</reference>
<keyword evidence="5" id="KW-0808">Transferase</keyword>
<evidence type="ECO:0000256" key="4">
    <source>
        <dbReference type="ARBA" id="ARBA00022553"/>
    </source>
</evidence>
<comment type="caution">
    <text evidence="14">The sequence shown here is derived from an EMBL/GenBank/DDBJ whole genome shotgun (WGS) entry which is preliminary data.</text>
</comment>
<keyword evidence="7 14" id="KW-0418">Kinase</keyword>
<evidence type="ECO:0000256" key="7">
    <source>
        <dbReference type="ARBA" id="ARBA00022777"/>
    </source>
</evidence>
<sequence length="429" mass="48799">MNKSFGLARRIFLGFALQLLLIVGIYAIAMTQSTEFMENNLVSDMLREELEMSVQELDANEELQLPPSMKIFSDDPRLPTIPDHFLNVPDGFTEFFGEESSFVYRLQSGPYTYILLRDQYDFERSEKIYDLVIFICSLIVLAIGSFFAWWWVKRRVIKPVHDLSKQVRTIAATRTYQPLQMDFANDEVGELARICDNALRRFHEALIRERLFTADVSHELRTPLTIIQTSAELLEMDKAGSRRQELIERILAGCQSLKDLLNIFVNLARNTAFETQESDSVRDSLASVIEYYKPLARNKNLALNFRSEGTCSGFYSPVILGAIAGNLVKNAILYTEEGEVCVTETLSGFEVKDTGGGINLSLRDRIFEPHTRATRMHEGSGMGLSIAKRLCDRFGWAIELLDSEKGTHFKVTLLSDKTIQRLDRGSQQS</sequence>
<comment type="subcellular location">
    <subcellularLocation>
        <location evidence="2">Membrane</location>
    </subcellularLocation>
</comment>
<evidence type="ECO:0000256" key="2">
    <source>
        <dbReference type="ARBA" id="ARBA00004370"/>
    </source>
</evidence>
<proteinExistence type="predicted"/>
<organism evidence="14 15">
    <name type="scientific">Candidatus Aphodousia faecigallinarum</name>
    <dbReference type="NCBI Taxonomy" id="2840677"/>
    <lineage>
        <taxon>Bacteria</taxon>
        <taxon>Pseudomonadati</taxon>
        <taxon>Pseudomonadota</taxon>
        <taxon>Betaproteobacteria</taxon>
        <taxon>Burkholderiales</taxon>
        <taxon>Sutterellaceae</taxon>
        <taxon>Sutterellaceae incertae sedis</taxon>
        <taxon>Candidatus Aphodousia</taxon>
    </lineage>
</organism>
<dbReference type="InterPro" id="IPR050428">
    <property type="entry name" value="TCS_sensor_his_kinase"/>
</dbReference>
<feature type="domain" description="Histidine kinase" evidence="12">
    <location>
        <begin position="215"/>
        <end position="417"/>
    </location>
</feature>
<evidence type="ECO:0000256" key="6">
    <source>
        <dbReference type="ARBA" id="ARBA00022692"/>
    </source>
</evidence>
<dbReference type="PRINTS" id="PR00344">
    <property type="entry name" value="BCTRLSENSOR"/>
</dbReference>
<evidence type="ECO:0000256" key="11">
    <source>
        <dbReference type="SAM" id="Phobius"/>
    </source>
</evidence>
<gene>
    <name evidence="14" type="ORF">IAC56_06520</name>
</gene>
<keyword evidence="4" id="KW-0597">Phosphoprotein</keyword>
<dbReference type="InterPro" id="IPR036890">
    <property type="entry name" value="HATPase_C_sf"/>
</dbReference>
<feature type="transmembrane region" description="Helical" evidence="11">
    <location>
        <begin position="131"/>
        <end position="152"/>
    </location>
</feature>
<evidence type="ECO:0000256" key="8">
    <source>
        <dbReference type="ARBA" id="ARBA00022989"/>
    </source>
</evidence>
<dbReference type="Proteomes" id="UP000824083">
    <property type="component" value="Unassembled WGS sequence"/>
</dbReference>
<dbReference type="InterPro" id="IPR005467">
    <property type="entry name" value="His_kinase_dom"/>
</dbReference>
<dbReference type="Pfam" id="PF00512">
    <property type="entry name" value="HisKA"/>
    <property type="match status" value="1"/>
</dbReference>
<keyword evidence="8 11" id="KW-1133">Transmembrane helix</keyword>
<dbReference type="AlphaFoldDB" id="A0A9D1IIZ7"/>
<dbReference type="EC" id="2.7.13.3" evidence="3"/>
<evidence type="ECO:0000313" key="14">
    <source>
        <dbReference type="EMBL" id="HIU37908.1"/>
    </source>
</evidence>
<reference evidence="14" key="2">
    <citation type="journal article" date="2021" name="PeerJ">
        <title>Extensive microbial diversity within the chicken gut microbiome revealed by metagenomics and culture.</title>
        <authorList>
            <person name="Gilroy R."/>
            <person name="Ravi A."/>
            <person name="Getino M."/>
            <person name="Pursley I."/>
            <person name="Horton D.L."/>
            <person name="Alikhan N.F."/>
            <person name="Baker D."/>
            <person name="Gharbi K."/>
            <person name="Hall N."/>
            <person name="Watson M."/>
            <person name="Adriaenssens E.M."/>
            <person name="Foster-Nyarko E."/>
            <person name="Jarju S."/>
            <person name="Secka A."/>
            <person name="Antonio M."/>
            <person name="Oren A."/>
            <person name="Chaudhuri R.R."/>
            <person name="La Ragione R."/>
            <person name="Hildebrand F."/>
            <person name="Pallen M.J."/>
        </authorList>
    </citation>
    <scope>NUCLEOTIDE SEQUENCE</scope>
    <source>
        <strain evidence="14">7463</strain>
    </source>
</reference>
<protein>
    <recommendedName>
        <fullName evidence="3">histidine kinase</fullName>
        <ecNumber evidence="3">2.7.13.3</ecNumber>
    </recommendedName>
</protein>
<keyword evidence="9" id="KW-0902">Two-component regulatory system</keyword>
<dbReference type="SMART" id="SM00388">
    <property type="entry name" value="HisKA"/>
    <property type="match status" value="1"/>
</dbReference>
<dbReference type="PANTHER" id="PTHR45436:SF16">
    <property type="entry name" value="HISTIDINE KINASE"/>
    <property type="match status" value="1"/>
</dbReference>
<dbReference type="Pfam" id="PF02518">
    <property type="entry name" value="HATPase_c"/>
    <property type="match status" value="1"/>
</dbReference>
<dbReference type="Gene3D" id="1.10.287.130">
    <property type="match status" value="1"/>
</dbReference>
<accession>A0A9D1IIZ7</accession>
<name>A0A9D1IIZ7_9BURK</name>
<keyword evidence="6 11" id="KW-0812">Transmembrane</keyword>
<dbReference type="SMART" id="SM00387">
    <property type="entry name" value="HATPase_c"/>
    <property type="match status" value="1"/>
</dbReference>
<feature type="transmembrane region" description="Helical" evidence="11">
    <location>
        <begin position="12"/>
        <end position="29"/>
    </location>
</feature>
<dbReference type="InterPro" id="IPR004358">
    <property type="entry name" value="Sig_transdc_His_kin-like_C"/>
</dbReference>
<dbReference type="PROSITE" id="PS50109">
    <property type="entry name" value="HIS_KIN"/>
    <property type="match status" value="1"/>
</dbReference>
<dbReference type="PROSITE" id="PS50885">
    <property type="entry name" value="HAMP"/>
    <property type="match status" value="1"/>
</dbReference>
<dbReference type="SUPFAM" id="SSF47384">
    <property type="entry name" value="Homodimeric domain of signal transducing histidine kinase"/>
    <property type="match status" value="1"/>
</dbReference>
<dbReference type="InterPro" id="IPR003660">
    <property type="entry name" value="HAMP_dom"/>
</dbReference>
<dbReference type="InterPro" id="IPR036097">
    <property type="entry name" value="HisK_dim/P_sf"/>
</dbReference>
<evidence type="ECO:0000259" key="12">
    <source>
        <dbReference type="PROSITE" id="PS50109"/>
    </source>
</evidence>
<feature type="domain" description="HAMP" evidence="13">
    <location>
        <begin position="154"/>
        <end position="207"/>
    </location>
</feature>
<dbReference type="EMBL" id="DVMY01000102">
    <property type="protein sequence ID" value="HIU37908.1"/>
    <property type="molecule type" value="Genomic_DNA"/>
</dbReference>